<dbReference type="EMBL" id="JACEOR010000195">
    <property type="protein sequence ID" value="MBA4504771.1"/>
    <property type="molecule type" value="Genomic_DNA"/>
</dbReference>
<proteinExistence type="predicted"/>
<evidence type="ECO:0000313" key="4">
    <source>
        <dbReference type="Proteomes" id="UP000336646"/>
    </source>
</evidence>
<name>A0A6C1TWE3_9CORY</name>
<dbReference type="EMBL" id="RXIR01000014">
    <property type="protein sequence ID" value="TVS28147.1"/>
    <property type="molecule type" value="Genomic_DNA"/>
</dbReference>
<dbReference type="Proteomes" id="UP000580709">
    <property type="component" value="Unassembled WGS sequence"/>
</dbReference>
<dbReference type="OrthoDB" id="9813965at2"/>
<sequence length="66" mass="6827">MAVRQFNVEGMTCGHCEASVKEEVLEVAGVTGATVDHSTGVLEVTGEGFSAEEISKAVHEAGYSLA</sequence>
<dbReference type="Gene3D" id="3.30.70.100">
    <property type="match status" value="1"/>
</dbReference>
<organism evidence="3 4">
    <name type="scientific">Corynebacterium sanguinis</name>
    <dbReference type="NCBI Taxonomy" id="2594913"/>
    <lineage>
        <taxon>Bacteria</taxon>
        <taxon>Bacillati</taxon>
        <taxon>Actinomycetota</taxon>
        <taxon>Actinomycetes</taxon>
        <taxon>Mycobacteriales</taxon>
        <taxon>Corynebacteriaceae</taxon>
        <taxon>Corynebacterium</taxon>
    </lineage>
</organism>
<dbReference type="InterPro" id="IPR006121">
    <property type="entry name" value="HMA_dom"/>
</dbReference>
<dbReference type="Proteomes" id="UP000336646">
    <property type="component" value="Unassembled WGS sequence"/>
</dbReference>
<dbReference type="PROSITE" id="PS50846">
    <property type="entry name" value="HMA_2"/>
    <property type="match status" value="1"/>
</dbReference>
<keyword evidence="5" id="KW-1185">Reference proteome</keyword>
<dbReference type="InterPro" id="IPR036163">
    <property type="entry name" value="HMA_dom_sf"/>
</dbReference>
<reference evidence="2 5" key="2">
    <citation type="submission" date="2020-07" db="EMBL/GenBank/DDBJ databases">
        <authorList>
            <person name="Khare M."/>
        </authorList>
    </citation>
    <scope>NUCLEOTIDE SEQUENCE [LARGE SCALE GENOMIC DNA]</scope>
    <source>
        <strain evidence="2 5">P8776</strain>
    </source>
</reference>
<feature type="domain" description="HMA" evidence="1">
    <location>
        <begin position="2"/>
        <end position="66"/>
    </location>
</feature>
<evidence type="ECO:0000313" key="5">
    <source>
        <dbReference type="Proteomes" id="UP000580709"/>
    </source>
</evidence>
<evidence type="ECO:0000313" key="3">
    <source>
        <dbReference type="EMBL" id="TVS28147.1"/>
    </source>
</evidence>
<dbReference type="RefSeq" id="WP_006841241.1">
    <property type="nucleotide sequence ID" value="NZ_CP038157.1"/>
</dbReference>
<accession>A0A6C1TWE3</accession>
<comment type="caution">
    <text evidence="3">The sequence shown here is derived from an EMBL/GenBank/DDBJ whole genome shotgun (WGS) entry which is preliminary data.</text>
</comment>
<dbReference type="Pfam" id="PF00403">
    <property type="entry name" value="HMA"/>
    <property type="match status" value="1"/>
</dbReference>
<evidence type="ECO:0000313" key="2">
    <source>
        <dbReference type="EMBL" id="MBA4504771.1"/>
    </source>
</evidence>
<dbReference type="CDD" id="cd00371">
    <property type="entry name" value="HMA"/>
    <property type="match status" value="1"/>
</dbReference>
<gene>
    <name evidence="3" type="ORF">EKI59_07350</name>
    <name evidence="2" type="ORF">H0H28_05420</name>
</gene>
<reference evidence="3 4" key="1">
    <citation type="submission" date="2018-12" db="EMBL/GenBank/DDBJ databases">
        <title>Corynebacterium sanguinis sp. nov., a clinically-associated and environmental corynebacterium.</title>
        <authorList>
            <person name="Gonzales-Siles L."/>
            <person name="Jaen-Luchoro D."/>
            <person name="Cardew S."/>
            <person name="Inganas E."/>
            <person name="Ohlen M."/>
            <person name="Jensie-Markopolous S."/>
            <person name="Pinyeiro-Iglesias B."/>
            <person name="Molin K."/>
            <person name="Skovbjerg S."/>
            <person name="Svensson-Stadler L."/>
            <person name="Funke G."/>
            <person name="Moore E.R.B."/>
        </authorList>
    </citation>
    <scope>NUCLEOTIDE SEQUENCE [LARGE SCALE GENOMIC DNA]</scope>
    <source>
        <strain evidence="3 4">58734</strain>
    </source>
</reference>
<dbReference type="GeneID" id="74901612"/>
<protein>
    <submittedName>
        <fullName evidence="3">Copper chaperone</fullName>
    </submittedName>
    <submittedName>
        <fullName evidence="2">Heavy-metal-associated domain-containing protein</fullName>
    </submittedName>
</protein>
<evidence type="ECO:0000259" key="1">
    <source>
        <dbReference type="PROSITE" id="PS50846"/>
    </source>
</evidence>
<dbReference type="SUPFAM" id="SSF55008">
    <property type="entry name" value="HMA, heavy metal-associated domain"/>
    <property type="match status" value="1"/>
</dbReference>
<dbReference type="AlphaFoldDB" id="A0A6C1TWE3"/>
<dbReference type="GO" id="GO:0046872">
    <property type="term" value="F:metal ion binding"/>
    <property type="evidence" value="ECO:0007669"/>
    <property type="project" value="InterPro"/>
</dbReference>